<proteinExistence type="predicted"/>
<dbReference type="WBParaSite" id="SMUV_0000463201-mRNA-1">
    <property type="protein sequence ID" value="SMUV_0000463201-mRNA-1"/>
    <property type="gene ID" value="SMUV_0000463201"/>
</dbReference>
<evidence type="ECO:0000313" key="3">
    <source>
        <dbReference type="WBParaSite" id="SMUV_0000463201-mRNA-1"/>
    </source>
</evidence>
<dbReference type="Proteomes" id="UP000046393">
    <property type="component" value="Unplaced"/>
</dbReference>
<reference evidence="3" key="1">
    <citation type="submission" date="2017-02" db="UniProtKB">
        <authorList>
            <consortium name="WormBaseParasite"/>
        </authorList>
    </citation>
    <scope>IDENTIFICATION</scope>
</reference>
<name>A0A0N5AJJ2_9BILA</name>
<evidence type="ECO:0000256" key="1">
    <source>
        <dbReference type="SAM" id="MobiDB-lite"/>
    </source>
</evidence>
<accession>A0A0N5AJJ2</accession>
<keyword evidence="2" id="KW-1185">Reference proteome</keyword>
<sequence length="66" mass="7475">MVCVPCLILPFIQPYVLRLLPQSWQAKLDQILYPTCPIRSQRTETNTAEPPSNNSETTATSNKKID</sequence>
<dbReference type="AlphaFoldDB" id="A0A0N5AJJ2"/>
<evidence type="ECO:0000313" key="2">
    <source>
        <dbReference type="Proteomes" id="UP000046393"/>
    </source>
</evidence>
<organism evidence="2 3">
    <name type="scientific">Syphacia muris</name>
    <dbReference type="NCBI Taxonomy" id="451379"/>
    <lineage>
        <taxon>Eukaryota</taxon>
        <taxon>Metazoa</taxon>
        <taxon>Ecdysozoa</taxon>
        <taxon>Nematoda</taxon>
        <taxon>Chromadorea</taxon>
        <taxon>Rhabditida</taxon>
        <taxon>Spirurina</taxon>
        <taxon>Oxyuridomorpha</taxon>
        <taxon>Oxyuroidea</taxon>
        <taxon>Oxyuridae</taxon>
        <taxon>Syphacia</taxon>
    </lineage>
</organism>
<protein>
    <submittedName>
        <fullName evidence="3">Secreted protein</fullName>
    </submittedName>
</protein>
<feature type="region of interest" description="Disordered" evidence="1">
    <location>
        <begin position="42"/>
        <end position="66"/>
    </location>
</feature>